<dbReference type="Proteomes" id="UP001320159">
    <property type="component" value="Unassembled WGS sequence"/>
</dbReference>
<evidence type="ECO:0000313" key="3">
    <source>
        <dbReference type="Proteomes" id="UP001320159"/>
    </source>
</evidence>
<keyword evidence="3" id="KW-1185">Reference proteome</keyword>
<dbReference type="PANTHER" id="PTHR43734:SF1">
    <property type="entry name" value="PHYTOENE DESATURASE"/>
    <property type="match status" value="1"/>
</dbReference>
<proteinExistence type="predicted"/>
<dbReference type="RefSeq" id="WP_230741769.1">
    <property type="nucleotide sequence ID" value="NZ_PGCK01000005.1"/>
</dbReference>
<dbReference type="Gene3D" id="3.90.660.50">
    <property type="match status" value="1"/>
</dbReference>
<evidence type="ECO:0000313" key="2">
    <source>
        <dbReference type="EMBL" id="MCD1294935.1"/>
    </source>
</evidence>
<organism evidence="2 3">
    <name type="scientific">Methanooceanicella nereidis</name>
    <dbReference type="NCBI Taxonomy" id="2052831"/>
    <lineage>
        <taxon>Archaea</taxon>
        <taxon>Methanobacteriati</taxon>
        <taxon>Methanobacteriota</taxon>
        <taxon>Stenosarchaea group</taxon>
        <taxon>Methanomicrobia</taxon>
        <taxon>Methanocellales</taxon>
        <taxon>Methanocellaceae</taxon>
        <taxon>Methanooceanicella</taxon>
    </lineage>
</organism>
<dbReference type="SUPFAM" id="SSF51905">
    <property type="entry name" value="FAD/NAD(P)-binding domain"/>
    <property type="match status" value="1"/>
</dbReference>
<gene>
    <name evidence="2" type="ORF">CUJ83_07980</name>
</gene>
<dbReference type="Pfam" id="PF01593">
    <property type="entry name" value="Amino_oxidase"/>
    <property type="match status" value="1"/>
</dbReference>
<name>A0AAP2RE92_9EURY</name>
<dbReference type="AlphaFoldDB" id="A0AAP2RE92"/>
<dbReference type="InterPro" id="IPR036188">
    <property type="entry name" value="FAD/NAD-bd_sf"/>
</dbReference>
<reference evidence="2 3" key="1">
    <citation type="submission" date="2017-11" db="EMBL/GenBank/DDBJ databases">
        <title>Isolation and Characterization of Family Methanocellaceae Species from Potential Methane Hydrate Area Offshore Southwestern Taiwan.</title>
        <authorList>
            <person name="Zhang W.-L."/>
            <person name="Chen W.-C."/>
            <person name="Lai M.-C."/>
            <person name="Chen S.-C."/>
        </authorList>
    </citation>
    <scope>NUCLEOTIDE SEQUENCE [LARGE SCALE GENOMIC DNA]</scope>
    <source>
        <strain evidence="2 3">CWC-04</strain>
    </source>
</reference>
<protein>
    <submittedName>
        <fullName evidence="2">NAD(P)/FAD-dependent oxidoreductase</fullName>
    </submittedName>
</protein>
<comment type="caution">
    <text evidence="2">The sequence shown here is derived from an EMBL/GenBank/DDBJ whole genome shotgun (WGS) entry which is preliminary data.</text>
</comment>
<sequence length="406" mass="43458">MKVSVIGGGLGGLLAGAALSKDHDVHIYEQLEIYGGRFTNLPYKGFQLSTGAFHMIPHGPTGPLASLLRDVGANVDIVKTNPEATFMTKDLKQIPFRDFNELLSAASRSRIPALVMRTVTHKKGNVADMVWNDPEWLAIADSCCGWALSTTAQNTPASEAVAILTTTRKYGTPGVPMGGCKGVVDALADVIESNGGSVSLNSKVDSIMVEDGKAAGVVVGGERISSDIVISNIGHKLTSRLYDGKYLEPKYAGVINKVRPSAGIKIVLAAEEPLVGHPAAMFTPYTQRVNGINEVSHIDPSLAPEGMHLTMSHQTMRTPDVQKEIELGLQDLKNLFPGKKYSVLMVQSYRDDWPVNRISSGFDLGNLTPVRGLFVVGDGAKGKGGIEVEGIALGVRNFLDIFDKAY</sequence>
<dbReference type="EMBL" id="PGCK01000005">
    <property type="protein sequence ID" value="MCD1294935.1"/>
    <property type="molecule type" value="Genomic_DNA"/>
</dbReference>
<dbReference type="InterPro" id="IPR002937">
    <property type="entry name" value="Amino_oxidase"/>
</dbReference>
<dbReference type="Pfam" id="PF13450">
    <property type="entry name" value="NAD_binding_8"/>
    <property type="match status" value="1"/>
</dbReference>
<dbReference type="GO" id="GO:0016491">
    <property type="term" value="F:oxidoreductase activity"/>
    <property type="evidence" value="ECO:0007669"/>
    <property type="project" value="InterPro"/>
</dbReference>
<accession>A0AAP2RE92</accession>
<dbReference type="Gene3D" id="3.50.50.60">
    <property type="entry name" value="FAD/NAD(P)-binding domain"/>
    <property type="match status" value="1"/>
</dbReference>
<dbReference type="PANTHER" id="PTHR43734">
    <property type="entry name" value="PHYTOENE DESATURASE"/>
    <property type="match status" value="1"/>
</dbReference>
<feature type="domain" description="Amine oxidase" evidence="1">
    <location>
        <begin position="175"/>
        <end position="379"/>
    </location>
</feature>
<evidence type="ECO:0000259" key="1">
    <source>
        <dbReference type="Pfam" id="PF01593"/>
    </source>
</evidence>